<protein>
    <submittedName>
        <fullName evidence="1">Uncharacterized protein</fullName>
    </submittedName>
</protein>
<dbReference type="EMBL" id="BLLK01000074">
    <property type="protein sequence ID" value="GFH61380.1"/>
    <property type="molecule type" value="Genomic_DNA"/>
</dbReference>
<organism evidence="1 2">
    <name type="scientific">Chaetoceros tenuissimus</name>
    <dbReference type="NCBI Taxonomy" id="426638"/>
    <lineage>
        <taxon>Eukaryota</taxon>
        <taxon>Sar</taxon>
        <taxon>Stramenopiles</taxon>
        <taxon>Ochrophyta</taxon>
        <taxon>Bacillariophyta</taxon>
        <taxon>Coscinodiscophyceae</taxon>
        <taxon>Chaetocerotophycidae</taxon>
        <taxon>Chaetocerotales</taxon>
        <taxon>Chaetocerotaceae</taxon>
        <taxon>Chaetoceros</taxon>
    </lineage>
</organism>
<sequence>MRVIIKDKENVQFMKDHTSDNDVPIASYAPAACDVSMIKELIRSGVAFNATSLLFALRRDDLATFEYLLDVAKVRISDRKEKEKGERIVFEALLHEKYKDAFEMLMRNGFICFTNLREALIYMIALKNPTLDRVKFLLNEIETDDSDEFFHRLVSVCVKMRRMDILSYINTSIRDIDVESYILDVFNDDEEAVEFLRGML</sequence>
<dbReference type="SUPFAM" id="SSF48403">
    <property type="entry name" value="Ankyrin repeat"/>
    <property type="match status" value="1"/>
</dbReference>
<evidence type="ECO:0000313" key="1">
    <source>
        <dbReference type="EMBL" id="GFH61380.1"/>
    </source>
</evidence>
<reference evidence="1 2" key="1">
    <citation type="journal article" date="2021" name="Sci. Rep.">
        <title>The genome of the diatom Chaetoceros tenuissimus carries an ancient integrated fragment of an extant virus.</title>
        <authorList>
            <person name="Hongo Y."/>
            <person name="Kimura K."/>
            <person name="Takaki Y."/>
            <person name="Yoshida Y."/>
            <person name="Baba S."/>
            <person name="Kobayashi G."/>
            <person name="Nagasaki K."/>
            <person name="Hano T."/>
            <person name="Tomaru Y."/>
        </authorList>
    </citation>
    <scope>NUCLEOTIDE SEQUENCE [LARGE SCALE GENOMIC DNA]</scope>
    <source>
        <strain evidence="1 2">NIES-3715</strain>
    </source>
</reference>
<dbReference type="Gene3D" id="1.25.40.20">
    <property type="entry name" value="Ankyrin repeat-containing domain"/>
    <property type="match status" value="1"/>
</dbReference>
<dbReference type="InterPro" id="IPR036770">
    <property type="entry name" value="Ankyrin_rpt-contain_sf"/>
</dbReference>
<keyword evidence="2" id="KW-1185">Reference proteome</keyword>
<dbReference type="AlphaFoldDB" id="A0AAD3DDH7"/>
<accession>A0AAD3DDH7</accession>
<gene>
    <name evidence="1" type="ORF">CTEN210_17856</name>
</gene>
<name>A0AAD3DDH7_9STRA</name>
<comment type="caution">
    <text evidence="1">The sequence shown here is derived from an EMBL/GenBank/DDBJ whole genome shotgun (WGS) entry which is preliminary data.</text>
</comment>
<evidence type="ECO:0000313" key="2">
    <source>
        <dbReference type="Proteomes" id="UP001054902"/>
    </source>
</evidence>
<proteinExistence type="predicted"/>
<dbReference type="Proteomes" id="UP001054902">
    <property type="component" value="Unassembled WGS sequence"/>
</dbReference>